<dbReference type="InterPro" id="IPR008984">
    <property type="entry name" value="SMAD_FHA_dom_sf"/>
</dbReference>
<dbReference type="RefSeq" id="WP_073069256.1">
    <property type="nucleotide sequence ID" value="NZ_MPPI01000001.1"/>
</dbReference>
<gene>
    <name evidence="2" type="ORF">C7B65_02210</name>
</gene>
<dbReference type="InterPro" id="IPR000253">
    <property type="entry name" value="FHA_dom"/>
</dbReference>
<protein>
    <submittedName>
        <fullName evidence="2">FHA domain-containing protein</fullName>
    </submittedName>
</protein>
<dbReference type="STRING" id="1920490.GCA_001895925_00989"/>
<dbReference type="SUPFAM" id="SSF49879">
    <property type="entry name" value="SMAD/FHA domain"/>
    <property type="match status" value="1"/>
</dbReference>
<dbReference type="Gene3D" id="2.60.200.20">
    <property type="match status" value="1"/>
</dbReference>
<accession>A0A2T1DP16</accession>
<dbReference type="PROSITE" id="PS50006">
    <property type="entry name" value="FHA_DOMAIN"/>
    <property type="match status" value="1"/>
</dbReference>
<proteinExistence type="predicted"/>
<evidence type="ECO:0000313" key="2">
    <source>
        <dbReference type="EMBL" id="PSB22236.1"/>
    </source>
</evidence>
<comment type="caution">
    <text evidence="2">The sequence shown here is derived from an EMBL/GenBank/DDBJ whole genome shotgun (WGS) entry which is preliminary data.</text>
</comment>
<dbReference type="Pfam" id="PF00498">
    <property type="entry name" value="FHA"/>
    <property type="match status" value="1"/>
</dbReference>
<dbReference type="InterPro" id="IPR050923">
    <property type="entry name" value="Cell_Proc_Reg/RNA_Proc"/>
</dbReference>
<dbReference type="CDD" id="cd00060">
    <property type="entry name" value="FHA"/>
    <property type="match status" value="1"/>
</dbReference>
<feature type="domain" description="FHA" evidence="1">
    <location>
        <begin position="140"/>
        <end position="196"/>
    </location>
</feature>
<reference evidence="2 3" key="1">
    <citation type="submission" date="2018-02" db="EMBL/GenBank/DDBJ databases">
        <authorList>
            <person name="Cohen D.B."/>
            <person name="Kent A.D."/>
        </authorList>
    </citation>
    <scope>NUCLEOTIDE SEQUENCE [LARGE SCALE GENOMIC DNA]</scope>
    <source>
        <strain evidence="2 3">ULC007</strain>
    </source>
</reference>
<evidence type="ECO:0000313" key="3">
    <source>
        <dbReference type="Proteomes" id="UP000238634"/>
    </source>
</evidence>
<dbReference type="AlphaFoldDB" id="A0A2T1DP16"/>
<dbReference type="PANTHER" id="PTHR23308">
    <property type="entry name" value="NUCLEAR INHIBITOR OF PROTEIN PHOSPHATASE-1"/>
    <property type="match status" value="1"/>
</dbReference>
<reference evidence="2 3" key="2">
    <citation type="submission" date="2018-03" db="EMBL/GenBank/DDBJ databases">
        <title>The ancient ancestry and fast evolution of plastids.</title>
        <authorList>
            <person name="Moore K.R."/>
            <person name="Magnabosco C."/>
            <person name="Momper L."/>
            <person name="Gold D.A."/>
            <person name="Bosak T."/>
            <person name="Fournier G.P."/>
        </authorList>
    </citation>
    <scope>NUCLEOTIDE SEQUENCE [LARGE SCALE GENOMIC DNA]</scope>
    <source>
        <strain evidence="2 3">ULC007</strain>
    </source>
</reference>
<dbReference type="Proteomes" id="UP000238634">
    <property type="component" value="Unassembled WGS sequence"/>
</dbReference>
<evidence type="ECO:0000259" key="1">
    <source>
        <dbReference type="PROSITE" id="PS50006"/>
    </source>
</evidence>
<name>A0A2T1DP16_9CYAN</name>
<dbReference type="OrthoDB" id="5111283at2"/>
<keyword evidence="3" id="KW-1185">Reference proteome</keyword>
<dbReference type="EMBL" id="PVWG01000001">
    <property type="protein sequence ID" value="PSB22236.1"/>
    <property type="molecule type" value="Genomic_DNA"/>
</dbReference>
<dbReference type="SMART" id="SM00240">
    <property type="entry name" value="FHA"/>
    <property type="match status" value="1"/>
</dbReference>
<sequence length="233" mass="25265">MSTYLCPKGHESSESDYCSECGAKIGSSSAAIVPPIPEKVAAQLCPDCSAPHELHSGNFCEICGYNFVTKAHGELPMIQPVAIKVVAPLETVTTKQGEEESATREWEVVVTIEPSLRHPDSPEPPADQPPITIRLDKSTHLIGRTSQVRAVYPDIAIDFDDAVSHRHALIDRQPDNTFTLRDIGSSNGTQLNGVELKPMVDSPLKNGDAVTIGHWTKITIQALTQSVKSSFKL</sequence>
<organism evidence="2 3">
    <name type="scientific">Phormidesmis priestleyi ULC007</name>
    <dbReference type="NCBI Taxonomy" id="1920490"/>
    <lineage>
        <taxon>Bacteria</taxon>
        <taxon>Bacillati</taxon>
        <taxon>Cyanobacteriota</taxon>
        <taxon>Cyanophyceae</taxon>
        <taxon>Leptolyngbyales</taxon>
        <taxon>Leptolyngbyaceae</taxon>
        <taxon>Phormidesmis</taxon>
    </lineage>
</organism>